<comment type="caution">
    <text evidence="1">The sequence shown here is derived from an EMBL/GenBank/DDBJ whole genome shotgun (WGS) entry which is preliminary data.</text>
</comment>
<dbReference type="AlphaFoldDB" id="A0A1Q9EZ73"/>
<evidence type="ECO:0000313" key="2">
    <source>
        <dbReference type="Proteomes" id="UP000186817"/>
    </source>
</evidence>
<keyword evidence="2" id="KW-1185">Reference proteome</keyword>
<gene>
    <name evidence="1" type="ORF">AK812_SmicGene3291</name>
</gene>
<accession>A0A1Q9EZ73</accession>
<proteinExistence type="predicted"/>
<protein>
    <recommendedName>
        <fullName evidence="3">Reverse transcriptase Ty1/copia-type domain-containing protein</fullName>
    </recommendedName>
</protein>
<name>A0A1Q9EZ73_SYMMI</name>
<organism evidence="1 2">
    <name type="scientific">Symbiodinium microadriaticum</name>
    <name type="common">Dinoflagellate</name>
    <name type="synonym">Zooxanthella microadriatica</name>
    <dbReference type="NCBI Taxonomy" id="2951"/>
    <lineage>
        <taxon>Eukaryota</taxon>
        <taxon>Sar</taxon>
        <taxon>Alveolata</taxon>
        <taxon>Dinophyceae</taxon>
        <taxon>Suessiales</taxon>
        <taxon>Symbiodiniaceae</taxon>
        <taxon>Symbiodinium</taxon>
    </lineage>
</organism>
<evidence type="ECO:0008006" key="3">
    <source>
        <dbReference type="Google" id="ProtNLM"/>
    </source>
</evidence>
<evidence type="ECO:0000313" key="1">
    <source>
        <dbReference type="EMBL" id="OLQ12701.1"/>
    </source>
</evidence>
<sequence length="523" mass="58527">MILRRHKELSRKRSRTEVREAKLVRLRQWLDQSLASSGLFLLSWTWRQKMLQEDVGQISRSLQYMTGLGAEMWGFAMRHYVSRIQRNIVTQLGGRIPLPPFGTVYVTQRSWKLKKEEFVEKVVAAKLLRPSMDVARGFLVKTDESSYLMTMVAVENVNQVSGEFEVAAPPVHADEPGVRRRLRGKTAIAMAGLEKEERLEKLMHAGGGDRQMGPEHVVGWSDAVDPFSAETLEQWKEGKEFHLLPGKTVHTVRAITGRLKTRAVNFLGQSFSKDQKYAAGADGVLLRVLLRMVALMYWSLCVMDVPKMLLMGGVCKETIWHVKPALYGMVQYLKATCSLPSEVNGSLWYIMVGSRRAGAIICYVDDLLIAGEVAVAKEAAQMITPDLLARHRDLESYEARWLAGRCRPEILHAVRPQEAVNRGSYLLKYLELYPEVGILYTTKPELTQDAQVSSAGVVIEGFCDASFSPNSGRSQQAIMVFDMGGLVAWTSGRHAFVTMSTAESETSYMRAYYLHEVGGAAGG</sequence>
<reference evidence="1 2" key="1">
    <citation type="submission" date="2016-02" db="EMBL/GenBank/DDBJ databases">
        <title>Genome analysis of coral dinoflagellate symbionts highlights evolutionary adaptations to a symbiotic lifestyle.</title>
        <authorList>
            <person name="Aranda M."/>
            <person name="Li Y."/>
            <person name="Liew Y.J."/>
            <person name="Baumgarten S."/>
            <person name="Simakov O."/>
            <person name="Wilson M."/>
            <person name="Piel J."/>
            <person name="Ashoor H."/>
            <person name="Bougouffa S."/>
            <person name="Bajic V.B."/>
            <person name="Ryu T."/>
            <person name="Ravasi T."/>
            <person name="Bayer T."/>
            <person name="Micklem G."/>
            <person name="Kim H."/>
            <person name="Bhak J."/>
            <person name="Lajeunesse T.C."/>
            <person name="Voolstra C.R."/>
        </authorList>
    </citation>
    <scope>NUCLEOTIDE SEQUENCE [LARGE SCALE GENOMIC DNA]</scope>
    <source>
        <strain evidence="1 2">CCMP2467</strain>
    </source>
</reference>
<dbReference type="Proteomes" id="UP000186817">
    <property type="component" value="Unassembled WGS sequence"/>
</dbReference>
<dbReference type="OrthoDB" id="426420at2759"/>
<dbReference type="EMBL" id="LSRX01000038">
    <property type="protein sequence ID" value="OLQ12701.1"/>
    <property type="molecule type" value="Genomic_DNA"/>
</dbReference>